<evidence type="ECO:0000256" key="1">
    <source>
        <dbReference type="ARBA" id="ARBA00004141"/>
    </source>
</evidence>
<sequence length="394" mass="44851">MASSMTLPNLYDNFLSTLPPQLHPFFQLSYAVNQSTPFSFGSSFLPSSSSSSLVAPETLYDKGIMDLCITISCAFGFTILRNLSMEYIFSAFARYWLMPSRELNKLEKKAIQHSVTRFAEQSWSLTYCTVFWSLGMVILMQLKAPLSPESLWGSYPVRYLPGLTKFYYLAQLGWWLHQIYVINSEQRRSDHWQMLTHHVLSISLICGSYVANFSRVGVLIHALMDFCDILLPLAKLFRYLSFSTLCDVTFVAFLIGWLVSRQIGLAFVIYTSYVDAPKFIKFRWSPQTGQYLTQTTYYGFIGMEVFLYGLASIWFYMACMVAVRVVTGQGAADSRSDAGDEDEEERNGAFPDEKSPEGQQGLDVELVEATEHDAIMMAESKGPSEVPEKLRRRR</sequence>
<dbReference type="FunCoup" id="A0A1Y1UQH6">
    <property type="interactions" value="222"/>
</dbReference>
<organism evidence="10 11">
    <name type="scientific">Kockovaella imperatae</name>
    <dbReference type="NCBI Taxonomy" id="4999"/>
    <lineage>
        <taxon>Eukaryota</taxon>
        <taxon>Fungi</taxon>
        <taxon>Dikarya</taxon>
        <taxon>Basidiomycota</taxon>
        <taxon>Agaricomycotina</taxon>
        <taxon>Tremellomycetes</taxon>
        <taxon>Tremellales</taxon>
        <taxon>Cuniculitremaceae</taxon>
        <taxon>Kockovaella</taxon>
    </lineage>
</organism>
<evidence type="ECO:0000313" key="10">
    <source>
        <dbReference type="EMBL" id="ORX39706.1"/>
    </source>
</evidence>
<evidence type="ECO:0000313" key="11">
    <source>
        <dbReference type="Proteomes" id="UP000193218"/>
    </source>
</evidence>
<dbReference type="OrthoDB" id="537032at2759"/>
<comment type="subcellular location">
    <subcellularLocation>
        <location evidence="1">Membrane</location>
        <topology evidence="1">Multi-pass membrane protein</topology>
    </subcellularLocation>
</comment>
<feature type="transmembrane region" description="Helical" evidence="8">
    <location>
        <begin position="195"/>
        <end position="212"/>
    </location>
</feature>
<evidence type="ECO:0000256" key="4">
    <source>
        <dbReference type="ARBA" id="ARBA00022989"/>
    </source>
</evidence>
<dbReference type="GeneID" id="33559634"/>
<dbReference type="SMART" id="SM00724">
    <property type="entry name" value="TLC"/>
    <property type="match status" value="1"/>
</dbReference>
<dbReference type="PANTHER" id="PTHR12560">
    <property type="entry name" value="LONGEVITY ASSURANCE FACTOR 1 LAG1"/>
    <property type="match status" value="1"/>
</dbReference>
<feature type="transmembrane region" description="Helical" evidence="8">
    <location>
        <begin position="166"/>
        <end position="183"/>
    </location>
</feature>
<dbReference type="InterPro" id="IPR006634">
    <property type="entry name" value="TLC-dom"/>
</dbReference>
<dbReference type="GO" id="GO:0016020">
    <property type="term" value="C:membrane"/>
    <property type="evidence" value="ECO:0007669"/>
    <property type="project" value="UniProtKB-SubCell"/>
</dbReference>
<dbReference type="InterPro" id="IPR016439">
    <property type="entry name" value="Lag1/Lac1-like"/>
</dbReference>
<keyword evidence="3 6" id="KW-0812">Transmembrane</keyword>
<dbReference type="Pfam" id="PF03798">
    <property type="entry name" value="TRAM_LAG1_CLN8"/>
    <property type="match status" value="1"/>
</dbReference>
<evidence type="ECO:0000256" key="7">
    <source>
        <dbReference type="SAM" id="MobiDB-lite"/>
    </source>
</evidence>
<evidence type="ECO:0000256" key="2">
    <source>
        <dbReference type="ARBA" id="ARBA00009808"/>
    </source>
</evidence>
<protein>
    <submittedName>
        <fullName evidence="10">Putative longevity-assurance protein-like protein</fullName>
    </submittedName>
</protein>
<dbReference type="RefSeq" id="XP_021873491.1">
    <property type="nucleotide sequence ID" value="XM_022017825.1"/>
</dbReference>
<accession>A0A1Y1UQH6</accession>
<name>A0A1Y1UQH6_9TREE</name>
<dbReference type="PANTHER" id="PTHR12560:SF0">
    <property type="entry name" value="LD18904P"/>
    <property type="match status" value="1"/>
</dbReference>
<evidence type="ECO:0000256" key="5">
    <source>
        <dbReference type="ARBA" id="ARBA00023136"/>
    </source>
</evidence>
<dbReference type="GO" id="GO:0050291">
    <property type="term" value="F:sphingosine N-acyltransferase activity"/>
    <property type="evidence" value="ECO:0007669"/>
    <property type="project" value="InterPro"/>
</dbReference>
<keyword evidence="11" id="KW-1185">Reference proteome</keyword>
<dbReference type="STRING" id="4999.A0A1Y1UQH6"/>
<feature type="region of interest" description="Disordered" evidence="7">
    <location>
        <begin position="375"/>
        <end position="394"/>
    </location>
</feature>
<feature type="transmembrane region" description="Helical" evidence="8">
    <location>
        <begin position="125"/>
        <end position="146"/>
    </location>
</feature>
<reference evidence="10 11" key="1">
    <citation type="submission" date="2017-03" db="EMBL/GenBank/DDBJ databases">
        <title>Widespread Adenine N6-methylation of Active Genes in Fungi.</title>
        <authorList>
            <consortium name="DOE Joint Genome Institute"/>
            <person name="Mondo S.J."/>
            <person name="Dannebaum R.O."/>
            <person name="Kuo R.C."/>
            <person name="Louie K.B."/>
            <person name="Bewick A.J."/>
            <person name="Labutti K."/>
            <person name="Haridas S."/>
            <person name="Kuo A."/>
            <person name="Salamov A."/>
            <person name="Ahrendt S.R."/>
            <person name="Lau R."/>
            <person name="Bowen B.P."/>
            <person name="Lipzen A."/>
            <person name="Sullivan W."/>
            <person name="Andreopoulos W.B."/>
            <person name="Clum A."/>
            <person name="Lindquist E."/>
            <person name="Daum C."/>
            <person name="Northen T.R."/>
            <person name="Ramamoorthy G."/>
            <person name="Schmitz R.J."/>
            <person name="Gryganskyi A."/>
            <person name="Culley D."/>
            <person name="Magnuson J."/>
            <person name="James T.Y."/>
            <person name="O'Malley M.A."/>
            <person name="Stajich J.E."/>
            <person name="Spatafora J.W."/>
            <person name="Visel A."/>
            <person name="Grigoriev I.V."/>
        </authorList>
    </citation>
    <scope>NUCLEOTIDE SEQUENCE [LARGE SCALE GENOMIC DNA]</scope>
    <source>
        <strain evidence="10 11">NRRL Y-17943</strain>
    </source>
</reference>
<comment type="caution">
    <text evidence="10">The sequence shown here is derived from an EMBL/GenBank/DDBJ whole genome shotgun (WGS) entry which is preliminary data.</text>
</comment>
<dbReference type="AlphaFoldDB" id="A0A1Y1UQH6"/>
<keyword evidence="5 6" id="KW-0472">Membrane</keyword>
<evidence type="ECO:0000256" key="6">
    <source>
        <dbReference type="PROSITE-ProRule" id="PRU00205"/>
    </source>
</evidence>
<feature type="transmembrane region" description="Helical" evidence="8">
    <location>
        <begin position="305"/>
        <end position="326"/>
    </location>
</feature>
<dbReference type="GO" id="GO:0046513">
    <property type="term" value="P:ceramide biosynthetic process"/>
    <property type="evidence" value="ECO:0007669"/>
    <property type="project" value="InterPro"/>
</dbReference>
<feature type="transmembrane region" description="Helical" evidence="8">
    <location>
        <begin position="63"/>
        <end position="80"/>
    </location>
</feature>
<evidence type="ECO:0000256" key="3">
    <source>
        <dbReference type="ARBA" id="ARBA00022692"/>
    </source>
</evidence>
<dbReference type="InParanoid" id="A0A1Y1UQH6"/>
<dbReference type="Proteomes" id="UP000193218">
    <property type="component" value="Unassembled WGS sequence"/>
</dbReference>
<feature type="domain" description="TLC" evidence="9">
    <location>
        <begin position="113"/>
        <end position="327"/>
    </location>
</feature>
<comment type="similarity">
    <text evidence="2">Belongs to the sphingosine N-acyltransferase family.</text>
</comment>
<evidence type="ECO:0000256" key="8">
    <source>
        <dbReference type="SAM" id="Phobius"/>
    </source>
</evidence>
<keyword evidence="4 8" id="KW-1133">Transmembrane helix</keyword>
<dbReference type="EMBL" id="NBSH01000002">
    <property type="protein sequence ID" value="ORX39706.1"/>
    <property type="molecule type" value="Genomic_DNA"/>
</dbReference>
<evidence type="ECO:0000259" key="9">
    <source>
        <dbReference type="PROSITE" id="PS50922"/>
    </source>
</evidence>
<gene>
    <name evidence="10" type="ORF">BD324DRAFT_648338</name>
</gene>
<feature type="region of interest" description="Disordered" evidence="7">
    <location>
        <begin position="332"/>
        <end position="363"/>
    </location>
</feature>
<dbReference type="PROSITE" id="PS50922">
    <property type="entry name" value="TLC"/>
    <property type="match status" value="1"/>
</dbReference>
<proteinExistence type="inferred from homology"/>